<evidence type="ECO:0000256" key="2">
    <source>
        <dbReference type="ARBA" id="ARBA00022898"/>
    </source>
</evidence>
<keyword evidence="3 4" id="KW-0456">Lyase</keyword>
<dbReference type="InterPro" id="IPR011780">
    <property type="entry name" value="D_Ser_am_lyase"/>
</dbReference>
<dbReference type="EMBL" id="JARAOX010000247">
    <property type="protein sequence ID" value="MDD9786982.1"/>
    <property type="molecule type" value="Genomic_DNA"/>
</dbReference>
<dbReference type="RefSeq" id="WP_274589572.1">
    <property type="nucleotide sequence ID" value="NZ_JARAOX010000247.1"/>
</dbReference>
<comment type="caution">
    <text evidence="4">Lacks conserved residue(s) required for the propagation of feature annotation.</text>
</comment>
<dbReference type="PANTHER" id="PTHR48078">
    <property type="entry name" value="THREONINE DEHYDRATASE, MITOCHONDRIAL-RELATED"/>
    <property type="match status" value="1"/>
</dbReference>
<evidence type="ECO:0000256" key="3">
    <source>
        <dbReference type="ARBA" id="ARBA00023239"/>
    </source>
</evidence>
<evidence type="ECO:0000259" key="5">
    <source>
        <dbReference type="Pfam" id="PF00291"/>
    </source>
</evidence>
<protein>
    <recommendedName>
        <fullName evidence="4">Probable D-serine dehydratase</fullName>
        <ecNumber evidence="4">4.3.1.18</ecNumber>
    </recommendedName>
    <alternativeName>
        <fullName evidence="4">D-serine deaminase</fullName>
        <shortName evidence="4">DSD</shortName>
    </alternativeName>
</protein>
<dbReference type="GO" id="GO:0046416">
    <property type="term" value="P:D-amino acid metabolic process"/>
    <property type="evidence" value="ECO:0007669"/>
    <property type="project" value="UniProtKB-UniRule"/>
</dbReference>
<evidence type="ECO:0000313" key="6">
    <source>
        <dbReference type="EMBL" id="MDD9786982.1"/>
    </source>
</evidence>
<dbReference type="Pfam" id="PF00291">
    <property type="entry name" value="PALP"/>
    <property type="match status" value="1"/>
</dbReference>
<keyword evidence="2 4" id="KW-0663">Pyridoxal phosphate</keyword>
<dbReference type="PROSITE" id="PS00165">
    <property type="entry name" value="DEHYDRATASE_SER_THR"/>
    <property type="match status" value="1"/>
</dbReference>
<comment type="cofactor">
    <cofactor evidence="1 4">
        <name>pyridoxal 5'-phosphate</name>
        <dbReference type="ChEBI" id="CHEBI:597326"/>
    </cofactor>
</comment>
<dbReference type="InterPro" id="IPR050147">
    <property type="entry name" value="Ser/Thr_Dehydratase"/>
</dbReference>
<dbReference type="NCBIfam" id="NF002823">
    <property type="entry name" value="PRK02991.1"/>
    <property type="match status" value="1"/>
</dbReference>
<sequence length="373" mass="41403">MTTHLFHQKPLATWMHEYPLLTPLINKQEILWINPYIKPSQGELSSLSLHTKDIKDAKERLSRFSSFLQIAFPELKASKGIIESPLQEIAYMKDYLNQQMNNMLQGKLLMKCDHDLPISGSIKARGGIYEVLKFAESLAIKEGLLTVEEGRKQAEADPTCHFIDDEQSRDLFLGYSVAALRLKKQLAELRIQVDAEHPLFVYLPCGVGGGPGGITFGLKAIYGDHVHCFFAEPTHSPCMLLGLMTELHDGISVTDIGLDNATAADGLAVGRPSSFVGETIKSLISGIYTVEDDQLFRFIYELANRENMYIEPSAAAGLQGPLHLMESGSSYIQAQGLENDMSKATHLVWSTGGSMVPVEVMNSYYEQGKKFNE</sequence>
<dbReference type="SUPFAM" id="SSF53686">
    <property type="entry name" value="Tryptophan synthase beta subunit-like PLP-dependent enzymes"/>
    <property type="match status" value="1"/>
</dbReference>
<dbReference type="Proteomes" id="UP001213771">
    <property type="component" value="Unassembled WGS sequence"/>
</dbReference>
<comment type="catalytic activity">
    <reaction evidence="4">
        <text>D-serine = pyruvate + NH4(+)</text>
        <dbReference type="Rhea" id="RHEA:13977"/>
        <dbReference type="ChEBI" id="CHEBI:15361"/>
        <dbReference type="ChEBI" id="CHEBI:28938"/>
        <dbReference type="ChEBI" id="CHEBI:35247"/>
        <dbReference type="EC" id="4.3.1.18"/>
    </reaction>
</comment>
<name>A0ABD4X381_PRIMG</name>
<accession>A0ABD4X381</accession>
<organism evidence="6 7">
    <name type="scientific">Priestia megaterium</name>
    <name type="common">Bacillus megaterium</name>
    <dbReference type="NCBI Taxonomy" id="1404"/>
    <lineage>
        <taxon>Bacteria</taxon>
        <taxon>Bacillati</taxon>
        <taxon>Bacillota</taxon>
        <taxon>Bacilli</taxon>
        <taxon>Bacillales</taxon>
        <taxon>Bacillaceae</taxon>
        <taxon>Priestia</taxon>
    </lineage>
</organism>
<dbReference type="InterPro" id="IPR000634">
    <property type="entry name" value="Ser/Thr_deHydtase_PyrdxlP-BS"/>
</dbReference>
<dbReference type="Gene3D" id="3.40.50.1100">
    <property type="match status" value="2"/>
</dbReference>
<reference evidence="6 7" key="1">
    <citation type="submission" date="2023-02" db="EMBL/GenBank/DDBJ databases">
        <authorList>
            <person name="Olszewska D."/>
        </authorList>
    </citation>
    <scope>NUCLEOTIDE SEQUENCE [LARGE SCALE GENOMIC DNA]</scope>
    <source>
        <strain evidence="6 7">FDU301</strain>
    </source>
</reference>
<dbReference type="EC" id="4.3.1.18" evidence="4"/>
<evidence type="ECO:0000313" key="7">
    <source>
        <dbReference type="Proteomes" id="UP001213771"/>
    </source>
</evidence>
<feature type="domain" description="Tryptophan synthase beta chain-like PALP" evidence="5">
    <location>
        <begin position="152"/>
        <end position="321"/>
    </location>
</feature>
<evidence type="ECO:0000256" key="1">
    <source>
        <dbReference type="ARBA" id="ARBA00001933"/>
    </source>
</evidence>
<dbReference type="AlphaFoldDB" id="A0ABD4X381"/>
<gene>
    <name evidence="4" type="primary">dsdA</name>
    <name evidence="6" type="ORF">PVE99_31975</name>
</gene>
<comment type="caution">
    <text evidence="6">The sequence shown here is derived from an EMBL/GenBank/DDBJ whole genome shotgun (WGS) entry which is preliminary data.</text>
</comment>
<dbReference type="GO" id="GO:0008721">
    <property type="term" value="F:D-serine ammonia-lyase activity"/>
    <property type="evidence" value="ECO:0007669"/>
    <property type="project" value="UniProtKB-EC"/>
</dbReference>
<dbReference type="HAMAP" id="MF_01030">
    <property type="entry name" value="D_Ser_dehydrat"/>
    <property type="match status" value="1"/>
</dbReference>
<comment type="similarity">
    <text evidence="4">Belongs to the serine/threonine dehydratase family. DsdA subfamily.</text>
</comment>
<evidence type="ECO:0000256" key="4">
    <source>
        <dbReference type="HAMAP-Rule" id="MF_01030"/>
    </source>
</evidence>
<proteinExistence type="inferred from homology"/>
<dbReference type="InterPro" id="IPR001926">
    <property type="entry name" value="TrpB-like_PALP"/>
</dbReference>
<dbReference type="InterPro" id="IPR036052">
    <property type="entry name" value="TrpB-like_PALP_sf"/>
</dbReference>
<dbReference type="GO" id="GO:0016836">
    <property type="term" value="F:hydro-lyase activity"/>
    <property type="evidence" value="ECO:0007669"/>
    <property type="project" value="UniProtKB-UniRule"/>
</dbReference>
<dbReference type="PANTHER" id="PTHR48078:SF9">
    <property type="entry name" value="D-SERINE DEHYDRATASE"/>
    <property type="match status" value="1"/>
</dbReference>